<dbReference type="Pfam" id="PF02365">
    <property type="entry name" value="NAM"/>
    <property type="match status" value="1"/>
</dbReference>
<dbReference type="GO" id="GO:0003677">
    <property type="term" value="F:DNA binding"/>
    <property type="evidence" value="ECO:0007669"/>
    <property type="project" value="UniProtKB-KW"/>
</dbReference>
<dbReference type="EMBL" id="CM031829">
    <property type="protein sequence ID" value="KAG6714412.1"/>
    <property type="molecule type" value="Genomic_DNA"/>
</dbReference>
<dbReference type="Proteomes" id="UP000811246">
    <property type="component" value="Chromosome 5"/>
</dbReference>
<evidence type="ECO:0000256" key="3">
    <source>
        <dbReference type="ARBA" id="ARBA00023125"/>
    </source>
</evidence>
<dbReference type="GO" id="GO:0006355">
    <property type="term" value="P:regulation of DNA-templated transcription"/>
    <property type="evidence" value="ECO:0007669"/>
    <property type="project" value="InterPro"/>
</dbReference>
<evidence type="ECO:0000256" key="4">
    <source>
        <dbReference type="ARBA" id="ARBA00023163"/>
    </source>
</evidence>
<dbReference type="PROSITE" id="PS51005">
    <property type="entry name" value="NAC"/>
    <property type="match status" value="1"/>
</dbReference>
<dbReference type="GO" id="GO:0005634">
    <property type="term" value="C:nucleus"/>
    <property type="evidence" value="ECO:0007669"/>
    <property type="project" value="UniProtKB-SubCell"/>
</dbReference>
<dbReference type="OrthoDB" id="10294899at2759"/>
<evidence type="ECO:0000313" key="9">
    <source>
        <dbReference type="Proteomes" id="UP000811609"/>
    </source>
</evidence>
<evidence type="ECO:0000313" key="7">
    <source>
        <dbReference type="EMBL" id="KAG6655305.1"/>
    </source>
</evidence>
<evidence type="ECO:0000256" key="1">
    <source>
        <dbReference type="ARBA" id="ARBA00004123"/>
    </source>
</evidence>
<dbReference type="AlphaFoldDB" id="A0A8T1QLN0"/>
<dbReference type="InterPro" id="IPR003441">
    <property type="entry name" value="NAC-dom"/>
</dbReference>
<dbReference type="SUPFAM" id="SSF101941">
    <property type="entry name" value="NAC domain"/>
    <property type="match status" value="1"/>
</dbReference>
<proteinExistence type="predicted"/>
<dbReference type="Proteomes" id="UP000811609">
    <property type="component" value="Chromosome 5"/>
</dbReference>
<reference evidence="7" key="1">
    <citation type="submission" date="2020-12" db="EMBL/GenBank/DDBJ databases">
        <title>WGS assembly of Carya illinoinensis cv. Pawnee.</title>
        <authorList>
            <person name="Platts A."/>
            <person name="Shu S."/>
            <person name="Wright S."/>
            <person name="Barry K."/>
            <person name="Edger P."/>
            <person name="Pires J.C."/>
            <person name="Schmutz J."/>
        </authorList>
    </citation>
    <scope>NUCLEOTIDE SEQUENCE</scope>
    <source>
        <tissue evidence="7">Leaf</tissue>
    </source>
</reference>
<evidence type="ECO:0000259" key="6">
    <source>
        <dbReference type="PROSITE" id="PS51005"/>
    </source>
</evidence>
<keyword evidence="4" id="KW-0804">Transcription</keyword>
<reference evidence="8" key="2">
    <citation type="submission" date="2021-01" db="EMBL/GenBank/DDBJ databases">
        <authorList>
            <person name="Lovell J.T."/>
            <person name="Bentley N."/>
            <person name="Bhattarai G."/>
            <person name="Jenkins J.W."/>
            <person name="Sreedasyam A."/>
            <person name="Alarcon Y."/>
            <person name="Bock C."/>
            <person name="Boston L."/>
            <person name="Carlson J."/>
            <person name="Cervantes K."/>
            <person name="Clermont K."/>
            <person name="Krom N."/>
            <person name="Kubenka K."/>
            <person name="Mamidi S."/>
            <person name="Mattison C."/>
            <person name="Monteros M."/>
            <person name="Pisani C."/>
            <person name="Plott C."/>
            <person name="Rajasekar S."/>
            <person name="Rhein H.S."/>
            <person name="Rohla C."/>
            <person name="Song M."/>
            <person name="Hilaire R.S."/>
            <person name="Shu S."/>
            <person name="Wells L."/>
            <person name="Wang X."/>
            <person name="Webber J."/>
            <person name="Heerema R.J."/>
            <person name="Klein P."/>
            <person name="Conner P."/>
            <person name="Grauke L."/>
            <person name="Grimwood J."/>
            <person name="Schmutz J."/>
            <person name="Randall J.J."/>
        </authorList>
    </citation>
    <scope>NUCLEOTIDE SEQUENCE</scope>
    <source>
        <tissue evidence="8">Leaf</tissue>
    </source>
</reference>
<comment type="subcellular location">
    <subcellularLocation>
        <location evidence="1">Nucleus</location>
    </subcellularLocation>
</comment>
<dbReference type="Gene3D" id="2.170.150.80">
    <property type="entry name" value="NAC domain"/>
    <property type="match status" value="1"/>
</dbReference>
<keyword evidence="2" id="KW-0805">Transcription regulation</keyword>
<protein>
    <recommendedName>
        <fullName evidence="6">NAC domain-containing protein</fullName>
    </recommendedName>
</protein>
<evidence type="ECO:0000256" key="5">
    <source>
        <dbReference type="ARBA" id="ARBA00023242"/>
    </source>
</evidence>
<keyword evidence="3" id="KW-0238">DNA-binding</keyword>
<dbReference type="PANTHER" id="PTHR31989">
    <property type="entry name" value="NAC DOMAIN-CONTAINING PROTEIN 82-RELATED"/>
    <property type="match status" value="1"/>
</dbReference>
<comment type="caution">
    <text evidence="7">The sequence shown here is derived from an EMBL/GenBank/DDBJ whole genome shotgun (WGS) entry which is preliminary data.</text>
</comment>
<organism evidence="7 9">
    <name type="scientific">Carya illinoinensis</name>
    <name type="common">Pecan</name>
    <dbReference type="NCBI Taxonomy" id="32201"/>
    <lineage>
        <taxon>Eukaryota</taxon>
        <taxon>Viridiplantae</taxon>
        <taxon>Streptophyta</taxon>
        <taxon>Embryophyta</taxon>
        <taxon>Tracheophyta</taxon>
        <taxon>Spermatophyta</taxon>
        <taxon>Magnoliopsida</taxon>
        <taxon>eudicotyledons</taxon>
        <taxon>Gunneridae</taxon>
        <taxon>Pentapetalae</taxon>
        <taxon>rosids</taxon>
        <taxon>fabids</taxon>
        <taxon>Fagales</taxon>
        <taxon>Juglandaceae</taxon>
        <taxon>Carya</taxon>
    </lineage>
</organism>
<dbReference type="InterPro" id="IPR036093">
    <property type="entry name" value="NAC_dom_sf"/>
</dbReference>
<sequence>MGELPPNLKQWMRFSPPDEEVIDFLRSKITGKDNEVDFIFEAENCRWDPWDLRNLCLFWLDICGIKMEYPEWWLFLPQDRNGKRSKRATNAGFWKVTGQPKKINSDSGLIGKKNFLVFYTGTRPGNITDWVMHEYCTTLKELDGTLPGQKPFVLCRLSRKQKKSSTDPNFNFAGTAVSSPTTALEVQAEATTPPQIFYETISNTTPVDCGDKSFSAHAAENQLGEDAATEEDLQLEEMISELLQNPVDFEILTPSSTSLLNRSTGSSPTTTNSLLEEFFFESDIASALASPASDLTKIFPHINFDGTTSNAMPFSNCNHVSYNAYTAKSEVSECNILGKDHPASGPIL</sequence>
<evidence type="ECO:0000256" key="2">
    <source>
        <dbReference type="ARBA" id="ARBA00023015"/>
    </source>
</evidence>
<keyword evidence="9" id="KW-1185">Reference proteome</keyword>
<gene>
    <name evidence="7" type="ORF">CIPAW_05G206600</name>
    <name evidence="8" type="ORF">I3842_05G201200</name>
</gene>
<accession>A0A8T1QLN0</accession>
<dbReference type="EMBL" id="CM031813">
    <property type="protein sequence ID" value="KAG6655305.1"/>
    <property type="molecule type" value="Genomic_DNA"/>
</dbReference>
<name>A0A8T1QLN0_CARIL</name>
<evidence type="ECO:0000313" key="8">
    <source>
        <dbReference type="EMBL" id="KAG6714412.1"/>
    </source>
</evidence>
<feature type="domain" description="NAC" evidence="6">
    <location>
        <begin position="8"/>
        <end position="160"/>
    </location>
</feature>
<keyword evidence="5" id="KW-0539">Nucleus</keyword>